<evidence type="ECO:0000313" key="1">
    <source>
        <dbReference type="EMBL" id="MFH5231008.1"/>
    </source>
</evidence>
<dbReference type="EMBL" id="JBIMSP010000039">
    <property type="protein sequence ID" value="MFH5244279.1"/>
    <property type="molecule type" value="Genomic_DNA"/>
</dbReference>
<sequence length="110" mass="11698">MTILTAPTSSEVLAQLAALPFAQSGPDSTSHAATTLLAKVERGPFVAEITRFDMVEIGEPPYTAPPQITIDSSEQDGGQMFHDLTVLRDHVGDFLQVAIEIAADYKAVVG</sequence>
<organism evidence="2 3">
    <name type="scientific">Antrihabitans spumae</name>
    <dbReference type="NCBI Taxonomy" id="3373370"/>
    <lineage>
        <taxon>Bacteria</taxon>
        <taxon>Bacillati</taxon>
        <taxon>Actinomycetota</taxon>
        <taxon>Actinomycetes</taxon>
        <taxon>Mycobacteriales</taxon>
        <taxon>Nocardiaceae</taxon>
        <taxon>Antrihabitans</taxon>
    </lineage>
</organism>
<name>A0ABW7KP80_9NOCA</name>
<keyword evidence="4" id="KW-1185">Reference proteome</keyword>
<reference evidence="3 4" key="1">
    <citation type="submission" date="2024-10" db="EMBL/GenBank/DDBJ databases">
        <authorList>
            <person name="Riesco R."/>
        </authorList>
    </citation>
    <scope>NUCLEOTIDE SEQUENCE [LARGE SCALE GENOMIC DNA]</scope>
    <source>
        <strain evidence="2 3">NCIMB 15448</strain>
        <strain evidence="1 4">NCIMB 15450</strain>
    </source>
</reference>
<dbReference type="Proteomes" id="UP001609219">
    <property type="component" value="Unassembled WGS sequence"/>
</dbReference>
<accession>A0ABW7KP80</accession>
<comment type="caution">
    <text evidence="2">The sequence shown here is derived from an EMBL/GenBank/DDBJ whole genome shotgun (WGS) entry which is preliminary data.</text>
</comment>
<dbReference type="EMBL" id="JBIMSN010000096">
    <property type="protein sequence ID" value="MFH5231008.1"/>
    <property type="molecule type" value="Genomic_DNA"/>
</dbReference>
<evidence type="ECO:0000313" key="2">
    <source>
        <dbReference type="EMBL" id="MFH5244279.1"/>
    </source>
</evidence>
<proteinExistence type="predicted"/>
<dbReference type="Proteomes" id="UP001609176">
    <property type="component" value="Unassembled WGS sequence"/>
</dbReference>
<gene>
    <name evidence="2" type="ORF">ACHIPV_20730</name>
    <name evidence="1" type="ORF">ACHIRB_20930</name>
</gene>
<dbReference type="RefSeq" id="WP_395125595.1">
    <property type="nucleotide sequence ID" value="NZ_JBIMSN010000096.1"/>
</dbReference>
<evidence type="ECO:0000313" key="4">
    <source>
        <dbReference type="Proteomes" id="UP001609219"/>
    </source>
</evidence>
<protein>
    <submittedName>
        <fullName evidence="2">Uncharacterized protein</fullName>
    </submittedName>
</protein>
<evidence type="ECO:0000313" key="3">
    <source>
        <dbReference type="Proteomes" id="UP001609176"/>
    </source>
</evidence>